<organism evidence="2 3">
    <name type="scientific">Plasmodium yoelii 17X</name>
    <dbReference type="NCBI Taxonomy" id="1323249"/>
    <lineage>
        <taxon>Eukaryota</taxon>
        <taxon>Sar</taxon>
        <taxon>Alveolata</taxon>
        <taxon>Apicomplexa</taxon>
        <taxon>Aconoidasida</taxon>
        <taxon>Haemosporida</taxon>
        <taxon>Plasmodiidae</taxon>
        <taxon>Plasmodium</taxon>
        <taxon>Plasmodium (Vinckeia)</taxon>
    </lineage>
</organism>
<keyword evidence="1" id="KW-0472">Membrane</keyword>
<feature type="transmembrane region" description="Helical" evidence="1">
    <location>
        <begin position="170"/>
        <end position="188"/>
    </location>
</feature>
<dbReference type="NCBIfam" id="TIGR01590">
    <property type="entry name" value="yir-bir-cir_Pla"/>
    <property type="match status" value="2"/>
</dbReference>
<evidence type="ECO:0000313" key="2">
    <source>
        <dbReference type="EMBL" id="ETB59022.1"/>
    </source>
</evidence>
<dbReference type="Proteomes" id="UP000018538">
    <property type="component" value="Unassembled WGS sequence"/>
</dbReference>
<keyword evidence="1" id="KW-1133">Transmembrane helix</keyword>
<protein>
    <submittedName>
        <fullName evidence="2">Uncharacterized protein</fullName>
    </submittedName>
</protein>
<keyword evidence="3" id="KW-1185">Reference proteome</keyword>
<sequence length="559" mass="64921">MLNRIETNENESLNFLYRIYINNDNYKKSIESFTKYKDYKELIDKTNMMKMNIKDISKLYDAFITLCMMYIEFDEKSPDCNQCSKYADEFVKKYNKLNNDSDIAKDSPYYRLLSTLSNDYDNFKKYCNSKGGKCEKYPSLTSIENMQNPAHSYGQISEDTSSSSSITTRLFTVLSIFGAIGFFLGISYKCKRFENVRKWISDELIDGNYQFKDDKFLNNDCNSNKFSNNYCNNNSNNLSSFCNNNISQSDLNKISAGCLYLLDEFIKGCGVNPPPARNNINIVDYILIWLGYMINLKYSEESNIMACFSSAYTHDCDKYNKKIDELTDYKDYENYKDIIDKKWYLLDMDSNIISNLYEAFKLLCEMYTEFDENKENCTNCSEKAEDFFKIYKELNDPNNAKYSDYCQVLSTLSNDYKNLKNKYNSLPEIDTTETDAKCSEKNSKQGSEQLYAQGSEHLYAQGSEHLYAQGSEHLYAQGSEDTSSSSSIASKLIPVLLIFAAIAIFFGISYKEIYNTFNIFILVFVIWISETISKTKIKRKAKKCKEENESLINYSEYDD</sequence>
<evidence type="ECO:0000256" key="1">
    <source>
        <dbReference type="SAM" id="Phobius"/>
    </source>
</evidence>
<dbReference type="AlphaFoldDB" id="V7PJP5"/>
<feature type="transmembrane region" description="Helical" evidence="1">
    <location>
        <begin position="492"/>
        <end position="510"/>
    </location>
</feature>
<accession>V7PJP5</accession>
<dbReference type="EMBL" id="KI635767">
    <property type="protein sequence ID" value="ETB59022.1"/>
    <property type="molecule type" value="Genomic_DNA"/>
</dbReference>
<evidence type="ECO:0000313" key="3">
    <source>
        <dbReference type="Proteomes" id="UP000018538"/>
    </source>
</evidence>
<keyword evidence="1" id="KW-0812">Transmembrane</keyword>
<dbReference type="Pfam" id="PF06022">
    <property type="entry name" value="Cir_Bir_Yir"/>
    <property type="match status" value="2"/>
</dbReference>
<feature type="transmembrane region" description="Helical" evidence="1">
    <location>
        <begin position="516"/>
        <end position="533"/>
    </location>
</feature>
<reference evidence="2 3" key="1">
    <citation type="submission" date="2013-11" db="EMBL/GenBank/DDBJ databases">
        <title>The Genome Sequence of Plasmodium yoelii 17X.</title>
        <authorList>
            <consortium name="The Broad Institute Genomics Platform"/>
            <consortium name="The Broad Institute Genome Sequencing Center for Infectious Disease"/>
            <person name="Neafsey D."/>
            <person name="Adams J."/>
            <person name="Walker B."/>
            <person name="Young S.K."/>
            <person name="Zeng Q."/>
            <person name="Gargeya S."/>
            <person name="Fitzgerald M."/>
            <person name="Haas B."/>
            <person name="Abouelleil A."/>
            <person name="Alvarado L."/>
            <person name="Chapman S.B."/>
            <person name="Gainer-Dewar J."/>
            <person name="Goldberg J."/>
            <person name="Griggs A."/>
            <person name="Gujja S."/>
            <person name="Hansen M."/>
            <person name="Howarth C."/>
            <person name="Imamovic A."/>
            <person name="Ireland A."/>
            <person name="Larimer J."/>
            <person name="McCowan C."/>
            <person name="Murphy C."/>
            <person name="Pearson M."/>
            <person name="Poon T.W."/>
            <person name="Priest M."/>
            <person name="Roberts A."/>
            <person name="Saif S."/>
            <person name="Shea T."/>
            <person name="Sykes S."/>
            <person name="Wortman J."/>
            <person name="Nusbaum C."/>
            <person name="Birren B."/>
        </authorList>
    </citation>
    <scope>NUCLEOTIDE SEQUENCE [LARGE SCALE GENOMIC DNA]</scope>
    <source>
        <strain evidence="2 3">17X</strain>
    </source>
</reference>
<name>V7PJP5_PLAYE</name>
<gene>
    <name evidence="2" type="ORF">YYC_03314</name>
</gene>
<dbReference type="InterPro" id="IPR006477">
    <property type="entry name" value="Yir_bir_cir"/>
</dbReference>
<proteinExistence type="predicted"/>